<evidence type="ECO:0000313" key="4">
    <source>
        <dbReference type="Proteomes" id="UP000176445"/>
    </source>
</evidence>
<protein>
    <recommendedName>
        <fullName evidence="2">Peptidoglycan binding-like domain-containing protein</fullName>
    </recommendedName>
</protein>
<feature type="domain" description="Peptidoglycan binding-like" evidence="2">
    <location>
        <begin position="151"/>
        <end position="188"/>
    </location>
</feature>
<dbReference type="Proteomes" id="UP000176445">
    <property type="component" value="Unassembled WGS sequence"/>
</dbReference>
<dbReference type="EMBL" id="MFKW01000029">
    <property type="protein sequence ID" value="OGG51408.1"/>
    <property type="molecule type" value="Genomic_DNA"/>
</dbReference>
<dbReference type="SUPFAM" id="SSF47090">
    <property type="entry name" value="PGBD-like"/>
    <property type="match status" value="1"/>
</dbReference>
<dbReference type="InterPro" id="IPR036365">
    <property type="entry name" value="PGBD-like_sf"/>
</dbReference>
<sequence length="327" mass="34156">MSTTTAPATVDYKVVVKNSRSAGPVYRGLLTDTLYNPSGTVMYNRSWDLETIVPGDEITLTYSVAFATGTAPGIYRNVARVTGQRNSPIATAPKIVPFEISKSVQILSSGQVLGVATSTPTMSASSIATAPESCVPLLTSYMGQGIQNDATQVMKLQTFLNTQGSQLPVTGYYGPMTTAAVKSFQLKYKDEILTPLGLLRPTGNVYGSTQRTINRINCGLPAQAVGGTARVAADTSQDPTIESLLAQLAALQALLASLQGGQEEVAQEGSSAAAAPPAEVAAPQRTSRPVAKPAVKDTPAAPLPLAAQPKKNDALLKVIGSWFSGKK</sequence>
<dbReference type="Pfam" id="PF01471">
    <property type="entry name" value="PG_binding_1"/>
    <property type="match status" value="1"/>
</dbReference>
<dbReference type="InterPro" id="IPR036366">
    <property type="entry name" value="PGBDSf"/>
</dbReference>
<dbReference type="AlphaFoldDB" id="A0A1F6CQF9"/>
<proteinExistence type="predicted"/>
<organism evidence="3 4">
    <name type="scientific">Candidatus Kaiserbacteria bacterium RIFCSPHIGHO2_01_FULL_54_36b</name>
    <dbReference type="NCBI Taxonomy" id="1798483"/>
    <lineage>
        <taxon>Bacteria</taxon>
        <taxon>Candidatus Kaiseribacteriota</taxon>
    </lineage>
</organism>
<dbReference type="Gene3D" id="1.10.101.10">
    <property type="entry name" value="PGBD-like superfamily/PGBD"/>
    <property type="match status" value="1"/>
</dbReference>
<evidence type="ECO:0000256" key="1">
    <source>
        <dbReference type="SAM" id="MobiDB-lite"/>
    </source>
</evidence>
<accession>A0A1F6CQF9</accession>
<reference evidence="3 4" key="1">
    <citation type="journal article" date="2016" name="Nat. Commun.">
        <title>Thousands of microbial genomes shed light on interconnected biogeochemical processes in an aquifer system.</title>
        <authorList>
            <person name="Anantharaman K."/>
            <person name="Brown C.T."/>
            <person name="Hug L.A."/>
            <person name="Sharon I."/>
            <person name="Castelle C.J."/>
            <person name="Probst A.J."/>
            <person name="Thomas B.C."/>
            <person name="Singh A."/>
            <person name="Wilkins M.J."/>
            <person name="Karaoz U."/>
            <person name="Brodie E.L."/>
            <person name="Williams K.H."/>
            <person name="Hubbard S.S."/>
            <person name="Banfield J.F."/>
        </authorList>
    </citation>
    <scope>NUCLEOTIDE SEQUENCE [LARGE SCALE GENOMIC DNA]</scope>
</reference>
<feature type="region of interest" description="Disordered" evidence="1">
    <location>
        <begin position="266"/>
        <end position="307"/>
    </location>
</feature>
<comment type="caution">
    <text evidence="3">The sequence shown here is derived from an EMBL/GenBank/DDBJ whole genome shotgun (WGS) entry which is preliminary data.</text>
</comment>
<feature type="compositionally biased region" description="Low complexity" evidence="1">
    <location>
        <begin position="266"/>
        <end position="284"/>
    </location>
</feature>
<dbReference type="InterPro" id="IPR002477">
    <property type="entry name" value="Peptidoglycan-bd-like"/>
</dbReference>
<gene>
    <name evidence="3" type="ORF">A2704_03505</name>
</gene>
<evidence type="ECO:0000313" key="3">
    <source>
        <dbReference type="EMBL" id="OGG51408.1"/>
    </source>
</evidence>
<evidence type="ECO:0000259" key="2">
    <source>
        <dbReference type="Pfam" id="PF01471"/>
    </source>
</evidence>
<name>A0A1F6CQF9_9BACT</name>